<dbReference type="EMBL" id="BOMG01000078">
    <property type="protein sequence ID" value="GID57957.1"/>
    <property type="molecule type" value="Genomic_DNA"/>
</dbReference>
<name>A0ABQ3XHH6_9ACTN</name>
<dbReference type="SUPFAM" id="SSF56112">
    <property type="entry name" value="Protein kinase-like (PK-like)"/>
    <property type="match status" value="1"/>
</dbReference>
<organism evidence="2 3">
    <name type="scientific">Actinoplanes couchii</name>
    <dbReference type="NCBI Taxonomy" id="403638"/>
    <lineage>
        <taxon>Bacteria</taxon>
        <taxon>Bacillati</taxon>
        <taxon>Actinomycetota</taxon>
        <taxon>Actinomycetes</taxon>
        <taxon>Micromonosporales</taxon>
        <taxon>Micromonosporaceae</taxon>
        <taxon>Actinoplanes</taxon>
    </lineage>
</organism>
<comment type="caution">
    <text evidence="2">The sequence shown here is derived from an EMBL/GenBank/DDBJ whole genome shotgun (WGS) entry which is preliminary data.</text>
</comment>
<reference evidence="2 3" key="1">
    <citation type="submission" date="2021-01" db="EMBL/GenBank/DDBJ databases">
        <title>Whole genome shotgun sequence of Actinoplanes couchii NBRC 106145.</title>
        <authorList>
            <person name="Komaki H."/>
            <person name="Tamura T."/>
        </authorList>
    </citation>
    <scope>NUCLEOTIDE SEQUENCE [LARGE SCALE GENOMIC DNA]</scope>
    <source>
        <strain evidence="2 3">NBRC 106145</strain>
    </source>
</reference>
<dbReference type="Proteomes" id="UP000612282">
    <property type="component" value="Unassembled WGS sequence"/>
</dbReference>
<keyword evidence="3" id="KW-1185">Reference proteome</keyword>
<sequence length="317" mass="34897">MIGALSARFDVAPALACAPITLGLMNQNWRWTTASGDYAVKRLRDAGPDAVRRQQQVLPVLAAHGIPVAVPFGLTELDGDWYTIAPWLPGEHVHGTGLSLSACHELGRVVGLVHTVLREALPVAGPSTLPPARSVSDTITEFERLAAATGDTAFDRFARAEIGRRLRLLPSIAHLRPEPGAEDPIGWTHGDLTPLNLLFTGSDVTGILDWDRLAARPYGREVIRTAAIVFLSREGLDLDRVSAFSAGYRSRVAISGEALRDAAHRRWWEYATDTYFLRRHYDQGDSGCDHLFRSSSALLRWWTENRERVAGSLTGFR</sequence>
<protein>
    <recommendedName>
        <fullName evidence="1">Aminoglycoside phosphotransferase domain-containing protein</fullName>
    </recommendedName>
</protein>
<evidence type="ECO:0000259" key="1">
    <source>
        <dbReference type="Pfam" id="PF01636"/>
    </source>
</evidence>
<dbReference type="Gene3D" id="3.90.1200.10">
    <property type="match status" value="1"/>
</dbReference>
<dbReference type="InterPro" id="IPR011009">
    <property type="entry name" value="Kinase-like_dom_sf"/>
</dbReference>
<dbReference type="Pfam" id="PF01636">
    <property type="entry name" value="APH"/>
    <property type="match status" value="1"/>
</dbReference>
<evidence type="ECO:0000313" key="3">
    <source>
        <dbReference type="Proteomes" id="UP000612282"/>
    </source>
</evidence>
<dbReference type="RefSeq" id="WP_203801374.1">
    <property type="nucleotide sequence ID" value="NZ_BAAAQE010000111.1"/>
</dbReference>
<dbReference type="Gene3D" id="3.30.200.20">
    <property type="entry name" value="Phosphorylase Kinase, domain 1"/>
    <property type="match status" value="1"/>
</dbReference>
<accession>A0ABQ3XHH6</accession>
<feature type="domain" description="Aminoglycoside phosphotransferase" evidence="1">
    <location>
        <begin position="18"/>
        <end position="249"/>
    </location>
</feature>
<dbReference type="InterPro" id="IPR002575">
    <property type="entry name" value="Aminoglycoside_PTrfase"/>
</dbReference>
<proteinExistence type="predicted"/>
<gene>
    <name evidence="2" type="ORF">Aco03nite_063610</name>
</gene>
<evidence type="ECO:0000313" key="2">
    <source>
        <dbReference type="EMBL" id="GID57957.1"/>
    </source>
</evidence>